<keyword evidence="3" id="KW-1185">Reference proteome</keyword>
<gene>
    <name evidence="2" type="ORF">CASFOL_012376</name>
</gene>
<keyword evidence="1" id="KW-0732">Signal</keyword>
<feature type="signal peptide" evidence="1">
    <location>
        <begin position="1"/>
        <end position="15"/>
    </location>
</feature>
<sequence>MAAVAVAVAVAVAAAVLETREASPANFLVKIDSFSLLEKHGIQKLETREFKAGNYM</sequence>
<comment type="caution">
    <text evidence="2">The sequence shown here is derived from an EMBL/GenBank/DDBJ whole genome shotgun (WGS) entry which is preliminary data.</text>
</comment>
<proteinExistence type="predicted"/>
<dbReference type="AlphaFoldDB" id="A0ABD3DKX8"/>
<evidence type="ECO:0000256" key="1">
    <source>
        <dbReference type="SAM" id="SignalP"/>
    </source>
</evidence>
<organism evidence="2 3">
    <name type="scientific">Castilleja foliolosa</name>
    <dbReference type="NCBI Taxonomy" id="1961234"/>
    <lineage>
        <taxon>Eukaryota</taxon>
        <taxon>Viridiplantae</taxon>
        <taxon>Streptophyta</taxon>
        <taxon>Embryophyta</taxon>
        <taxon>Tracheophyta</taxon>
        <taxon>Spermatophyta</taxon>
        <taxon>Magnoliopsida</taxon>
        <taxon>eudicotyledons</taxon>
        <taxon>Gunneridae</taxon>
        <taxon>Pentapetalae</taxon>
        <taxon>asterids</taxon>
        <taxon>lamiids</taxon>
        <taxon>Lamiales</taxon>
        <taxon>Orobanchaceae</taxon>
        <taxon>Pedicularideae</taxon>
        <taxon>Castillejinae</taxon>
        <taxon>Castilleja</taxon>
    </lineage>
</organism>
<dbReference type="EMBL" id="JAVIJP010000016">
    <property type="protein sequence ID" value="KAL3641561.1"/>
    <property type="molecule type" value="Genomic_DNA"/>
</dbReference>
<feature type="chain" id="PRO_5044880866" evidence="1">
    <location>
        <begin position="16"/>
        <end position="56"/>
    </location>
</feature>
<evidence type="ECO:0000313" key="2">
    <source>
        <dbReference type="EMBL" id="KAL3641561.1"/>
    </source>
</evidence>
<evidence type="ECO:0000313" key="3">
    <source>
        <dbReference type="Proteomes" id="UP001632038"/>
    </source>
</evidence>
<dbReference type="Proteomes" id="UP001632038">
    <property type="component" value="Unassembled WGS sequence"/>
</dbReference>
<protein>
    <submittedName>
        <fullName evidence="2">Uncharacterized protein</fullName>
    </submittedName>
</protein>
<accession>A0ABD3DKX8</accession>
<reference evidence="3" key="1">
    <citation type="journal article" date="2024" name="IScience">
        <title>Strigolactones Initiate the Formation of Haustorium-like Structures in Castilleja.</title>
        <authorList>
            <person name="Buerger M."/>
            <person name="Peterson D."/>
            <person name="Chory J."/>
        </authorList>
    </citation>
    <scope>NUCLEOTIDE SEQUENCE [LARGE SCALE GENOMIC DNA]</scope>
</reference>
<name>A0ABD3DKX8_9LAMI</name>